<evidence type="ECO:0000313" key="2">
    <source>
        <dbReference type="EMBL" id="QBK32068.1"/>
    </source>
</evidence>
<keyword evidence="3" id="KW-1185">Reference proteome</keyword>
<feature type="transmembrane region" description="Helical" evidence="1">
    <location>
        <begin position="81"/>
        <end position="99"/>
    </location>
</feature>
<keyword evidence="1" id="KW-0812">Transmembrane</keyword>
<reference evidence="2 3" key="1">
    <citation type="journal article" date="2017" name="Int. J. Syst. Evol. Microbiol.">
        <title>Roseitalea porphyridii gen. nov., sp. nov., isolated from a red alga, and reclassification of Hoeflea suaedae Chung et al. 2013 as Pseudohoeflea suaedae gen. nov., comb. nov.</title>
        <authorList>
            <person name="Hyeon J.W."/>
            <person name="Jeong S.E."/>
            <person name="Baek K."/>
            <person name="Jeon C.O."/>
        </authorList>
    </citation>
    <scope>NUCLEOTIDE SEQUENCE [LARGE SCALE GENOMIC DNA]</scope>
    <source>
        <strain evidence="2 3">MA7-20</strain>
    </source>
</reference>
<dbReference type="Proteomes" id="UP000293719">
    <property type="component" value="Chromosome"/>
</dbReference>
<dbReference type="AlphaFoldDB" id="A0A4V1A4B8"/>
<evidence type="ECO:0000313" key="3">
    <source>
        <dbReference type="Proteomes" id="UP000293719"/>
    </source>
</evidence>
<protein>
    <submittedName>
        <fullName evidence="2">Uncharacterized protein</fullName>
    </submittedName>
</protein>
<proteinExistence type="predicted"/>
<dbReference type="KEGG" id="rpod:E0E05_16650"/>
<dbReference type="OrthoDB" id="8099726at2"/>
<accession>A0A4V1A4B8</accession>
<dbReference type="GeneID" id="90768935"/>
<dbReference type="RefSeq" id="WP_131617712.1">
    <property type="nucleotide sequence ID" value="NZ_CP036532.1"/>
</dbReference>
<keyword evidence="1" id="KW-1133">Transmembrane helix</keyword>
<sequence>MPALRRLGVIALGYLLASVAAGIAMSTTVWTSGPLTEPVPAGLARAVASGAIIIAPFVALIALLPALVLVPLLERNRVRAAGVYVVLAVLTGLGAIVLIGPSTSAIELVMGSTAGLAAGIVYWAVAGRRAGDWGTARGRDATGGHS</sequence>
<name>A0A4V1A4B8_9HYPH</name>
<dbReference type="EMBL" id="CP036532">
    <property type="protein sequence ID" value="QBK32068.1"/>
    <property type="molecule type" value="Genomic_DNA"/>
</dbReference>
<organism evidence="2 3">
    <name type="scientific">Roseitalea porphyridii</name>
    <dbReference type="NCBI Taxonomy" id="1852022"/>
    <lineage>
        <taxon>Bacteria</taxon>
        <taxon>Pseudomonadati</taxon>
        <taxon>Pseudomonadota</taxon>
        <taxon>Alphaproteobacteria</taxon>
        <taxon>Hyphomicrobiales</taxon>
        <taxon>Ahrensiaceae</taxon>
        <taxon>Roseitalea</taxon>
    </lineage>
</organism>
<feature type="transmembrane region" description="Helical" evidence="1">
    <location>
        <begin position="105"/>
        <end position="125"/>
    </location>
</feature>
<feature type="transmembrane region" description="Helical" evidence="1">
    <location>
        <begin position="46"/>
        <end position="69"/>
    </location>
</feature>
<keyword evidence="1" id="KW-0472">Membrane</keyword>
<gene>
    <name evidence="2" type="ORF">E0E05_16650</name>
</gene>
<evidence type="ECO:0000256" key="1">
    <source>
        <dbReference type="SAM" id="Phobius"/>
    </source>
</evidence>